<sequence>MLFQDSAKMVTMNKEPVINILLAAYNGENYITEQIHSILKQTYTNWILIIRDDGSSDRTIEIIKLFIERYPEKIKLIKDNLGNLGVRQNFTKLLEYSDADYIMFSDQDDVWLPHKIEITLKKVKELEKIHGSEVPLLLHTDLKVTDRNLKVFSDSYWKYQKINPSKGKYLNRLLIQNTITGCTAMINKKLKDLAIPIPEASIMHDWWLALVSLAFGKIDFIRESTILYRQHGRNDIGAQQWNFSYVFKKAIKFYETEDLKENLLKTQQQAVAFLQRYKKFLNEEDRIKIEVYSEMLHKTFIIKRYLIFKYGFFRIGFIRNLSLLLRV</sequence>
<dbReference type="SUPFAM" id="SSF53448">
    <property type="entry name" value="Nucleotide-diphospho-sugar transferases"/>
    <property type="match status" value="1"/>
</dbReference>
<reference evidence="2 3" key="1">
    <citation type="journal article" date="2015" name="Nature">
        <title>rRNA introns, odd ribosomes, and small enigmatic genomes across a large radiation of phyla.</title>
        <authorList>
            <person name="Brown C.T."/>
            <person name="Hug L.A."/>
            <person name="Thomas B.C."/>
            <person name="Sharon I."/>
            <person name="Castelle C.J."/>
            <person name="Singh A."/>
            <person name="Wilkins M.J."/>
            <person name="Williams K.H."/>
            <person name="Banfield J.F."/>
        </authorList>
    </citation>
    <scope>NUCLEOTIDE SEQUENCE [LARGE SCALE GENOMIC DNA]</scope>
</reference>
<dbReference type="Proteomes" id="UP000034849">
    <property type="component" value="Unassembled WGS sequence"/>
</dbReference>
<evidence type="ECO:0000259" key="1">
    <source>
        <dbReference type="Pfam" id="PF00535"/>
    </source>
</evidence>
<proteinExistence type="predicted"/>
<evidence type="ECO:0000313" key="3">
    <source>
        <dbReference type="Proteomes" id="UP000034849"/>
    </source>
</evidence>
<gene>
    <name evidence="2" type="ORF">US42_C0020G0006</name>
</gene>
<dbReference type="PATRIC" id="fig|1619046.3.peg.1018"/>
<accession>A0A0G0IRR8</accession>
<dbReference type="InterPro" id="IPR029044">
    <property type="entry name" value="Nucleotide-diphossugar_trans"/>
</dbReference>
<dbReference type="InterPro" id="IPR001173">
    <property type="entry name" value="Glyco_trans_2-like"/>
</dbReference>
<comment type="caution">
    <text evidence="2">The sequence shown here is derived from an EMBL/GenBank/DDBJ whole genome shotgun (WGS) entry which is preliminary data.</text>
</comment>
<dbReference type="PANTHER" id="PTHR22916:SF3">
    <property type="entry name" value="UDP-GLCNAC:BETAGAL BETA-1,3-N-ACETYLGLUCOSAMINYLTRANSFERASE-LIKE PROTEIN 1"/>
    <property type="match status" value="1"/>
</dbReference>
<feature type="domain" description="Glycosyltransferase 2-like" evidence="1">
    <location>
        <begin position="20"/>
        <end position="129"/>
    </location>
</feature>
<dbReference type="PANTHER" id="PTHR22916">
    <property type="entry name" value="GLYCOSYLTRANSFERASE"/>
    <property type="match status" value="1"/>
</dbReference>
<dbReference type="GO" id="GO:0016758">
    <property type="term" value="F:hexosyltransferase activity"/>
    <property type="evidence" value="ECO:0007669"/>
    <property type="project" value="UniProtKB-ARBA"/>
</dbReference>
<dbReference type="EMBL" id="LBSX01000020">
    <property type="protein sequence ID" value="KKQ26869.1"/>
    <property type="molecule type" value="Genomic_DNA"/>
</dbReference>
<dbReference type="AlphaFoldDB" id="A0A0G0IRR8"/>
<organism evidence="2 3">
    <name type="scientific">Candidatus Magasanikbacteria bacterium GW2011_GWC2_37_14</name>
    <dbReference type="NCBI Taxonomy" id="1619046"/>
    <lineage>
        <taxon>Bacteria</taxon>
        <taxon>Candidatus Magasanikiibacteriota</taxon>
    </lineage>
</organism>
<evidence type="ECO:0000313" key="2">
    <source>
        <dbReference type="EMBL" id="KKQ26869.1"/>
    </source>
</evidence>
<protein>
    <recommendedName>
        <fullName evidence="1">Glycosyltransferase 2-like domain-containing protein</fullName>
    </recommendedName>
</protein>
<dbReference type="Gene3D" id="3.90.550.10">
    <property type="entry name" value="Spore Coat Polysaccharide Biosynthesis Protein SpsA, Chain A"/>
    <property type="match status" value="1"/>
</dbReference>
<dbReference type="CDD" id="cd04196">
    <property type="entry name" value="GT_2_like_d"/>
    <property type="match status" value="1"/>
</dbReference>
<dbReference type="Pfam" id="PF00535">
    <property type="entry name" value="Glycos_transf_2"/>
    <property type="match status" value="1"/>
</dbReference>
<name>A0A0G0IRR8_9BACT</name>
<dbReference type="STRING" id="1619046.US42_C0020G0006"/>